<name>A0A5N0T8G5_9GAMM</name>
<evidence type="ECO:0000256" key="6">
    <source>
        <dbReference type="ARBA" id="ARBA00022917"/>
    </source>
</evidence>
<protein>
    <recommendedName>
        <fullName evidence="4 8">Methionyl-tRNA formyltransferase</fullName>
        <ecNumber evidence="3 8">2.1.2.9</ecNumber>
    </recommendedName>
</protein>
<dbReference type="SUPFAM" id="SSF53328">
    <property type="entry name" value="Formyltransferase"/>
    <property type="match status" value="1"/>
</dbReference>
<dbReference type="CDD" id="cd08646">
    <property type="entry name" value="FMT_core_Met-tRNA-FMT_N"/>
    <property type="match status" value="1"/>
</dbReference>
<dbReference type="InterPro" id="IPR005793">
    <property type="entry name" value="Formyl_trans_C"/>
</dbReference>
<comment type="similarity">
    <text evidence="2 8">Belongs to the Fmt family.</text>
</comment>
<evidence type="ECO:0000256" key="5">
    <source>
        <dbReference type="ARBA" id="ARBA00022679"/>
    </source>
</evidence>
<keyword evidence="12" id="KW-1185">Reference proteome</keyword>
<dbReference type="SUPFAM" id="SSF50486">
    <property type="entry name" value="FMT C-terminal domain-like"/>
    <property type="match status" value="1"/>
</dbReference>
<reference evidence="11 12" key="1">
    <citation type="submission" date="2019-09" db="EMBL/GenBank/DDBJ databases">
        <title>Wenzhouxiangella sp. Genome sequencing and assembly.</title>
        <authorList>
            <person name="Zhang R."/>
        </authorList>
    </citation>
    <scope>NUCLEOTIDE SEQUENCE [LARGE SCALE GENOMIC DNA]</scope>
    <source>
        <strain evidence="11 12">W260</strain>
    </source>
</reference>
<sequence length="312" mass="33360">MRIPSPRIIYAGTPDFAVPPLRRLLEAGADVAAVLTQPDRRAGRGRKMQQSPVKQLALAHDVEVMQPASLRDPEAHAPLAALQADLMIVAAYGLILPKAVLDIPRLGCWNIHASLLPRWRGAAPIQRAIEAGDTESGVCIMQMAPGLDTGPVFHHLATAIGPDDTGASLHDRLAVLGADALSHCLGQLARGALPEPVPQDDDAAVYAHKLTKDEARLDWQLDAMTLERQVRAFNPWPVAWCEHEGKRLRVWSARARNSGSGTPGQVIAAGADGIDVATGQGSLRLLEVQAEGGRRVSVTDWLNAQAAPGQLK</sequence>
<dbReference type="Pfam" id="PF00551">
    <property type="entry name" value="Formyl_trans_N"/>
    <property type="match status" value="1"/>
</dbReference>
<dbReference type="GO" id="GO:0004479">
    <property type="term" value="F:methionyl-tRNA formyltransferase activity"/>
    <property type="evidence" value="ECO:0007669"/>
    <property type="project" value="UniProtKB-UniRule"/>
</dbReference>
<dbReference type="InterPro" id="IPR002376">
    <property type="entry name" value="Formyl_transf_N"/>
</dbReference>
<dbReference type="RefSeq" id="WP_150863973.1">
    <property type="nucleotide sequence ID" value="NZ_VYXP01000005.1"/>
</dbReference>
<gene>
    <name evidence="8" type="primary">fmt</name>
    <name evidence="11" type="ORF">F3N42_08350</name>
</gene>
<dbReference type="EMBL" id="VYXP01000005">
    <property type="protein sequence ID" value="KAA9131323.1"/>
    <property type="molecule type" value="Genomic_DNA"/>
</dbReference>
<dbReference type="CDD" id="cd08704">
    <property type="entry name" value="Met_tRNA_FMT_C"/>
    <property type="match status" value="1"/>
</dbReference>
<dbReference type="EC" id="2.1.2.9" evidence="3 8"/>
<feature type="domain" description="Formyl transferase N-terminal" evidence="9">
    <location>
        <begin position="16"/>
        <end position="182"/>
    </location>
</feature>
<evidence type="ECO:0000256" key="7">
    <source>
        <dbReference type="ARBA" id="ARBA00048558"/>
    </source>
</evidence>
<keyword evidence="6 8" id="KW-0648">Protein biosynthesis</keyword>
<dbReference type="Gene3D" id="3.40.50.170">
    <property type="entry name" value="Formyl transferase, N-terminal domain"/>
    <property type="match status" value="1"/>
</dbReference>
<keyword evidence="5 8" id="KW-0808">Transferase</keyword>
<organism evidence="11 12">
    <name type="scientific">Marinihelvus fidelis</name>
    <dbReference type="NCBI Taxonomy" id="2613842"/>
    <lineage>
        <taxon>Bacteria</taxon>
        <taxon>Pseudomonadati</taxon>
        <taxon>Pseudomonadota</taxon>
        <taxon>Gammaproteobacteria</taxon>
        <taxon>Chromatiales</taxon>
        <taxon>Wenzhouxiangellaceae</taxon>
        <taxon>Marinihelvus</taxon>
    </lineage>
</organism>
<dbReference type="NCBIfam" id="TIGR00460">
    <property type="entry name" value="fmt"/>
    <property type="match status" value="1"/>
</dbReference>
<dbReference type="Gene3D" id="3.10.25.10">
    <property type="entry name" value="Formyl transferase, C-terminal domain"/>
    <property type="match status" value="1"/>
</dbReference>
<dbReference type="InterPro" id="IPR037022">
    <property type="entry name" value="Formyl_trans_C_sf"/>
</dbReference>
<evidence type="ECO:0000256" key="3">
    <source>
        <dbReference type="ARBA" id="ARBA00012261"/>
    </source>
</evidence>
<evidence type="ECO:0000256" key="4">
    <source>
        <dbReference type="ARBA" id="ARBA00016014"/>
    </source>
</evidence>
<evidence type="ECO:0000256" key="1">
    <source>
        <dbReference type="ARBA" id="ARBA00002606"/>
    </source>
</evidence>
<feature type="domain" description="Formyl transferase C-terminal" evidence="10">
    <location>
        <begin position="209"/>
        <end position="304"/>
    </location>
</feature>
<dbReference type="InterPro" id="IPR044135">
    <property type="entry name" value="Met-tRNA-FMT_C"/>
</dbReference>
<dbReference type="PANTHER" id="PTHR11138:SF5">
    <property type="entry name" value="METHIONYL-TRNA FORMYLTRANSFERASE, MITOCHONDRIAL"/>
    <property type="match status" value="1"/>
</dbReference>
<dbReference type="Pfam" id="PF02911">
    <property type="entry name" value="Formyl_trans_C"/>
    <property type="match status" value="1"/>
</dbReference>
<evidence type="ECO:0000259" key="10">
    <source>
        <dbReference type="Pfam" id="PF02911"/>
    </source>
</evidence>
<accession>A0A5N0T8G5</accession>
<comment type="function">
    <text evidence="1 8">Attaches a formyl group to the free amino group of methionyl-tRNA(fMet). The formyl group appears to play a dual role in the initiator identity of N-formylmethionyl-tRNA by promoting its recognition by IF2 and preventing the misappropriation of this tRNA by the elongation apparatus.</text>
</comment>
<evidence type="ECO:0000259" key="9">
    <source>
        <dbReference type="Pfam" id="PF00551"/>
    </source>
</evidence>
<dbReference type="HAMAP" id="MF_00182">
    <property type="entry name" value="Formyl_trans"/>
    <property type="match status" value="1"/>
</dbReference>
<comment type="catalytic activity">
    <reaction evidence="7 8">
        <text>L-methionyl-tRNA(fMet) + (6R)-10-formyltetrahydrofolate = N-formyl-L-methionyl-tRNA(fMet) + (6S)-5,6,7,8-tetrahydrofolate + H(+)</text>
        <dbReference type="Rhea" id="RHEA:24380"/>
        <dbReference type="Rhea" id="RHEA-COMP:9952"/>
        <dbReference type="Rhea" id="RHEA-COMP:9953"/>
        <dbReference type="ChEBI" id="CHEBI:15378"/>
        <dbReference type="ChEBI" id="CHEBI:57453"/>
        <dbReference type="ChEBI" id="CHEBI:78530"/>
        <dbReference type="ChEBI" id="CHEBI:78844"/>
        <dbReference type="ChEBI" id="CHEBI:195366"/>
        <dbReference type="EC" id="2.1.2.9"/>
    </reaction>
</comment>
<dbReference type="InterPro" id="IPR011034">
    <property type="entry name" value="Formyl_transferase-like_C_sf"/>
</dbReference>
<dbReference type="InterPro" id="IPR036477">
    <property type="entry name" value="Formyl_transf_N_sf"/>
</dbReference>
<dbReference type="InterPro" id="IPR005794">
    <property type="entry name" value="Fmt"/>
</dbReference>
<dbReference type="Proteomes" id="UP000325372">
    <property type="component" value="Unassembled WGS sequence"/>
</dbReference>
<proteinExistence type="inferred from homology"/>
<feature type="binding site" evidence="8">
    <location>
        <begin position="114"/>
        <end position="117"/>
    </location>
    <ligand>
        <name>(6S)-5,6,7,8-tetrahydrofolate</name>
        <dbReference type="ChEBI" id="CHEBI:57453"/>
    </ligand>
</feature>
<evidence type="ECO:0000313" key="11">
    <source>
        <dbReference type="EMBL" id="KAA9131323.1"/>
    </source>
</evidence>
<evidence type="ECO:0000256" key="8">
    <source>
        <dbReference type="HAMAP-Rule" id="MF_00182"/>
    </source>
</evidence>
<comment type="caution">
    <text evidence="11">The sequence shown here is derived from an EMBL/GenBank/DDBJ whole genome shotgun (WGS) entry which is preliminary data.</text>
</comment>
<evidence type="ECO:0000313" key="12">
    <source>
        <dbReference type="Proteomes" id="UP000325372"/>
    </source>
</evidence>
<dbReference type="FunFam" id="3.40.50.12230:FF:000001">
    <property type="entry name" value="Methionyl-tRNA formyltransferase"/>
    <property type="match status" value="1"/>
</dbReference>
<dbReference type="InterPro" id="IPR041711">
    <property type="entry name" value="Met-tRNA-FMT_N"/>
</dbReference>
<evidence type="ECO:0000256" key="2">
    <source>
        <dbReference type="ARBA" id="ARBA00010699"/>
    </source>
</evidence>
<dbReference type="PANTHER" id="PTHR11138">
    <property type="entry name" value="METHIONYL-TRNA FORMYLTRANSFERASE"/>
    <property type="match status" value="1"/>
</dbReference>
<dbReference type="AlphaFoldDB" id="A0A5N0T8G5"/>
<dbReference type="GO" id="GO:0005829">
    <property type="term" value="C:cytosol"/>
    <property type="evidence" value="ECO:0007669"/>
    <property type="project" value="TreeGrafter"/>
</dbReference>